<keyword evidence="5" id="KW-0808">Transferase</keyword>
<organism evidence="14 15">
    <name type="scientific">Amycolatopsis cihanbeyliensis</name>
    <dbReference type="NCBI Taxonomy" id="1128664"/>
    <lineage>
        <taxon>Bacteria</taxon>
        <taxon>Bacillati</taxon>
        <taxon>Actinomycetota</taxon>
        <taxon>Actinomycetes</taxon>
        <taxon>Pseudonocardiales</taxon>
        <taxon>Pseudonocardiaceae</taxon>
        <taxon>Amycolatopsis</taxon>
    </lineage>
</organism>
<evidence type="ECO:0000256" key="8">
    <source>
        <dbReference type="ARBA" id="ARBA00022989"/>
    </source>
</evidence>
<dbReference type="CDD" id="cd00082">
    <property type="entry name" value="HisKA"/>
    <property type="match status" value="1"/>
</dbReference>
<evidence type="ECO:0000259" key="13">
    <source>
        <dbReference type="PROSITE" id="PS50885"/>
    </source>
</evidence>
<dbReference type="PRINTS" id="PR00344">
    <property type="entry name" value="BCTRLSENSOR"/>
</dbReference>
<dbReference type="SUPFAM" id="SSF158472">
    <property type="entry name" value="HAMP domain-like"/>
    <property type="match status" value="1"/>
</dbReference>
<dbReference type="PANTHER" id="PTHR45436">
    <property type="entry name" value="SENSOR HISTIDINE KINASE YKOH"/>
    <property type="match status" value="1"/>
</dbReference>
<dbReference type="GO" id="GO:0000155">
    <property type="term" value="F:phosphorelay sensor kinase activity"/>
    <property type="evidence" value="ECO:0007669"/>
    <property type="project" value="InterPro"/>
</dbReference>
<dbReference type="Gene3D" id="1.10.287.130">
    <property type="match status" value="1"/>
</dbReference>
<keyword evidence="9" id="KW-0902">Two-component regulatory system</keyword>
<keyword evidence="6 11" id="KW-0812">Transmembrane</keyword>
<dbReference type="Pfam" id="PF02518">
    <property type="entry name" value="HATPase_c"/>
    <property type="match status" value="1"/>
</dbReference>
<dbReference type="SMART" id="SM00304">
    <property type="entry name" value="HAMP"/>
    <property type="match status" value="1"/>
</dbReference>
<keyword evidence="8 11" id="KW-1133">Transmembrane helix</keyword>
<feature type="transmembrane region" description="Helical" evidence="11">
    <location>
        <begin position="80"/>
        <end position="102"/>
    </location>
</feature>
<dbReference type="GO" id="GO:0005886">
    <property type="term" value="C:plasma membrane"/>
    <property type="evidence" value="ECO:0007669"/>
    <property type="project" value="UniProtKB-SubCell"/>
</dbReference>
<dbReference type="Pfam" id="PF00512">
    <property type="entry name" value="HisKA"/>
    <property type="match status" value="1"/>
</dbReference>
<comment type="catalytic activity">
    <reaction evidence="1">
        <text>ATP + protein L-histidine = ADP + protein N-phospho-L-histidine.</text>
        <dbReference type="EC" id="2.7.13.3"/>
    </reaction>
</comment>
<dbReference type="Proteomes" id="UP000320876">
    <property type="component" value="Unassembled WGS sequence"/>
</dbReference>
<dbReference type="PROSITE" id="PS50885">
    <property type="entry name" value="HAMP"/>
    <property type="match status" value="1"/>
</dbReference>
<evidence type="ECO:0000256" key="7">
    <source>
        <dbReference type="ARBA" id="ARBA00022777"/>
    </source>
</evidence>
<dbReference type="SUPFAM" id="SSF47384">
    <property type="entry name" value="Homodimeric domain of signal transducing histidine kinase"/>
    <property type="match status" value="1"/>
</dbReference>
<feature type="domain" description="Histidine kinase" evidence="12">
    <location>
        <begin position="165"/>
        <end position="379"/>
    </location>
</feature>
<dbReference type="EC" id="2.7.13.3" evidence="3"/>
<dbReference type="AlphaFoldDB" id="A0A542DDA2"/>
<keyword evidence="4" id="KW-0597">Phosphoprotein</keyword>
<dbReference type="SUPFAM" id="SSF55874">
    <property type="entry name" value="ATPase domain of HSP90 chaperone/DNA topoisomerase II/histidine kinase"/>
    <property type="match status" value="1"/>
</dbReference>
<dbReference type="CDD" id="cd06225">
    <property type="entry name" value="HAMP"/>
    <property type="match status" value="1"/>
</dbReference>
<keyword evidence="15" id="KW-1185">Reference proteome</keyword>
<evidence type="ECO:0000256" key="3">
    <source>
        <dbReference type="ARBA" id="ARBA00012438"/>
    </source>
</evidence>
<evidence type="ECO:0000256" key="9">
    <source>
        <dbReference type="ARBA" id="ARBA00023012"/>
    </source>
</evidence>
<evidence type="ECO:0000256" key="2">
    <source>
        <dbReference type="ARBA" id="ARBA00004236"/>
    </source>
</evidence>
<evidence type="ECO:0000313" key="14">
    <source>
        <dbReference type="EMBL" id="TQJ01057.1"/>
    </source>
</evidence>
<sequence length="380" mass="40279">MSGAAGLLPARSLRARITLLAIMLAAGVSVVLLWLTWTLVGDAVAEVPQMPPGTTVRVDGVVVEASTLAEHLRDQARQRVLVAGAVAFCCVVAAAGILAWTLTSRVLRPLREITTTARRLSGESMGERIGALRTRDELAELAETFDAMLDRLQAAFEGQRHFVANASHELRTPLSVIRTELDVTLADESADEAELRRMAEVVRHATERAENLVNSLLLLARTDGAGLAATEPVDLATVVDSAWRAVLTEARQRELRVELNTVSTPVAGDPALLERVAGNLLENAVRHNLDGGWVEVSTHPGAHWSMLRVRSSGALVDPATVTELFEPFRRAGVARTARSGAGLGLSIVRAAVQAHGGTLSAEPVVGGGLAISVYLPAVPG</sequence>
<dbReference type="PROSITE" id="PS50109">
    <property type="entry name" value="HIS_KIN"/>
    <property type="match status" value="1"/>
</dbReference>
<keyword evidence="7 14" id="KW-0418">Kinase</keyword>
<dbReference type="PANTHER" id="PTHR45436:SF5">
    <property type="entry name" value="SENSOR HISTIDINE KINASE TRCS"/>
    <property type="match status" value="1"/>
</dbReference>
<evidence type="ECO:0000313" key="15">
    <source>
        <dbReference type="Proteomes" id="UP000320876"/>
    </source>
</evidence>
<name>A0A542DDA2_AMYCI</name>
<protein>
    <recommendedName>
        <fullName evidence="3">histidine kinase</fullName>
        <ecNumber evidence="3">2.7.13.3</ecNumber>
    </recommendedName>
</protein>
<dbReference type="InterPro" id="IPR003661">
    <property type="entry name" value="HisK_dim/P_dom"/>
</dbReference>
<feature type="domain" description="HAMP" evidence="13">
    <location>
        <begin position="104"/>
        <end position="157"/>
    </location>
</feature>
<dbReference type="InterPro" id="IPR003660">
    <property type="entry name" value="HAMP_dom"/>
</dbReference>
<dbReference type="SMART" id="SM00387">
    <property type="entry name" value="HATPase_c"/>
    <property type="match status" value="1"/>
</dbReference>
<comment type="caution">
    <text evidence="14">The sequence shown here is derived from an EMBL/GenBank/DDBJ whole genome shotgun (WGS) entry which is preliminary data.</text>
</comment>
<dbReference type="FunFam" id="1.10.287.130:FF:000001">
    <property type="entry name" value="Two-component sensor histidine kinase"/>
    <property type="match status" value="1"/>
</dbReference>
<evidence type="ECO:0000256" key="11">
    <source>
        <dbReference type="SAM" id="Phobius"/>
    </source>
</evidence>
<dbReference type="InterPro" id="IPR036097">
    <property type="entry name" value="HisK_dim/P_sf"/>
</dbReference>
<evidence type="ECO:0000256" key="10">
    <source>
        <dbReference type="ARBA" id="ARBA00023136"/>
    </source>
</evidence>
<evidence type="ECO:0000256" key="1">
    <source>
        <dbReference type="ARBA" id="ARBA00000085"/>
    </source>
</evidence>
<feature type="transmembrane region" description="Helical" evidence="11">
    <location>
        <begin position="17"/>
        <end position="40"/>
    </location>
</feature>
<proteinExistence type="predicted"/>
<keyword evidence="10 11" id="KW-0472">Membrane</keyword>
<dbReference type="InterPro" id="IPR050428">
    <property type="entry name" value="TCS_sensor_his_kinase"/>
</dbReference>
<dbReference type="CDD" id="cd00075">
    <property type="entry name" value="HATPase"/>
    <property type="match status" value="1"/>
</dbReference>
<dbReference type="InterPro" id="IPR036890">
    <property type="entry name" value="HATPase_C_sf"/>
</dbReference>
<comment type="subcellular location">
    <subcellularLocation>
        <location evidence="2">Cell membrane</location>
    </subcellularLocation>
</comment>
<dbReference type="Gene3D" id="6.10.340.10">
    <property type="match status" value="1"/>
</dbReference>
<accession>A0A542DDA2</accession>
<dbReference type="InterPro" id="IPR005467">
    <property type="entry name" value="His_kinase_dom"/>
</dbReference>
<evidence type="ECO:0000256" key="5">
    <source>
        <dbReference type="ARBA" id="ARBA00022679"/>
    </source>
</evidence>
<evidence type="ECO:0000256" key="6">
    <source>
        <dbReference type="ARBA" id="ARBA00022692"/>
    </source>
</evidence>
<reference evidence="14 15" key="1">
    <citation type="submission" date="2019-06" db="EMBL/GenBank/DDBJ databases">
        <title>Sequencing the genomes of 1000 actinobacteria strains.</title>
        <authorList>
            <person name="Klenk H.-P."/>
        </authorList>
    </citation>
    <scope>NUCLEOTIDE SEQUENCE [LARGE SCALE GENOMIC DNA]</scope>
    <source>
        <strain evidence="14 15">DSM 45679</strain>
    </source>
</reference>
<dbReference type="InterPro" id="IPR003594">
    <property type="entry name" value="HATPase_dom"/>
</dbReference>
<dbReference type="Pfam" id="PF00672">
    <property type="entry name" value="HAMP"/>
    <property type="match status" value="1"/>
</dbReference>
<dbReference type="SMART" id="SM00388">
    <property type="entry name" value="HisKA"/>
    <property type="match status" value="1"/>
</dbReference>
<evidence type="ECO:0000259" key="12">
    <source>
        <dbReference type="PROSITE" id="PS50109"/>
    </source>
</evidence>
<dbReference type="Gene3D" id="3.30.565.10">
    <property type="entry name" value="Histidine kinase-like ATPase, C-terminal domain"/>
    <property type="match status" value="1"/>
</dbReference>
<gene>
    <name evidence="14" type="ORF">FB471_0720</name>
</gene>
<dbReference type="EMBL" id="VFML01000001">
    <property type="protein sequence ID" value="TQJ01057.1"/>
    <property type="molecule type" value="Genomic_DNA"/>
</dbReference>
<evidence type="ECO:0000256" key="4">
    <source>
        <dbReference type="ARBA" id="ARBA00022553"/>
    </source>
</evidence>
<dbReference type="InterPro" id="IPR004358">
    <property type="entry name" value="Sig_transdc_His_kin-like_C"/>
</dbReference>